<dbReference type="PANTHER" id="PTHR31284">
    <property type="entry name" value="ACID PHOSPHATASE-LIKE PROTEIN"/>
    <property type="match status" value="1"/>
</dbReference>
<evidence type="ECO:0000256" key="2">
    <source>
        <dbReference type="ARBA" id="ARBA00022729"/>
    </source>
</evidence>
<comment type="similarity">
    <text evidence="5">Belongs to the APS1/VSP family.</text>
</comment>
<keyword evidence="3" id="KW-0758">Storage protein</keyword>
<evidence type="ECO:0000256" key="5">
    <source>
        <dbReference type="PIRNR" id="PIRNR002674"/>
    </source>
</evidence>
<name>A0AAQ3Q5J6_9LILI</name>
<evidence type="ECO:0000256" key="1">
    <source>
        <dbReference type="ARBA" id="ARBA00002410"/>
    </source>
</evidence>
<dbReference type="PIRSF" id="PIRSF002674">
    <property type="entry name" value="VSP"/>
    <property type="match status" value="1"/>
</dbReference>
<dbReference type="PANTHER" id="PTHR31284:SF19">
    <property type="entry name" value="VEGETATIVE STORAGE PROTEIN 1-RELATED"/>
    <property type="match status" value="1"/>
</dbReference>
<dbReference type="InterPro" id="IPR014403">
    <property type="entry name" value="APS1/VSP"/>
</dbReference>
<keyword evidence="8" id="KW-1185">Reference proteome</keyword>
<dbReference type="InterPro" id="IPR036412">
    <property type="entry name" value="HAD-like_sf"/>
</dbReference>
<feature type="signal peptide" evidence="6">
    <location>
        <begin position="1"/>
        <end position="21"/>
    </location>
</feature>
<gene>
    <name evidence="7" type="ORF">Cni_G05585</name>
</gene>
<feature type="chain" id="PRO_5042834949" description="Acid phosphatase" evidence="6">
    <location>
        <begin position="22"/>
        <end position="263"/>
    </location>
</feature>
<keyword evidence="4" id="KW-0325">Glycoprotein</keyword>
<sequence length="263" mass="29442">MEMKVFLWSLAAVLTLSSAVSSPVETPRERHIIHPLRQLSGSGGSPPSGVTCASWRFGVETNSVRGWTTVPRRCERYVGHYMLGDRYRQDSAAVTAEAAAYAEGLRLNGNGKDVWIFDIDETSLSNLPYYAHHGFGAEEYNSTTFNEWVNTGKAPALPESLKLYKKVLSLGVKVVFLTGRGEESREITSANLRRAGFEQWEKLLLRGEGDKRTALAYKSSERKKLRREGYRIVGNIGDQWSDILGKAQGGRTFKLPDPMYYLN</sequence>
<dbReference type="SUPFAM" id="SSF56784">
    <property type="entry name" value="HAD-like"/>
    <property type="match status" value="1"/>
</dbReference>
<dbReference type="CDD" id="cd07535">
    <property type="entry name" value="HAD_VSP"/>
    <property type="match status" value="1"/>
</dbReference>
<dbReference type="Pfam" id="PF03767">
    <property type="entry name" value="Acid_phosphat_B"/>
    <property type="match status" value="1"/>
</dbReference>
<reference evidence="7 8" key="1">
    <citation type="submission" date="2023-10" db="EMBL/GenBank/DDBJ databases">
        <title>Chromosome-scale genome assembly provides insights into flower coloration mechanisms of Canna indica.</title>
        <authorList>
            <person name="Li C."/>
        </authorList>
    </citation>
    <scope>NUCLEOTIDE SEQUENCE [LARGE SCALE GENOMIC DNA]</scope>
    <source>
        <tissue evidence="7">Flower</tissue>
    </source>
</reference>
<dbReference type="GO" id="GO:0003993">
    <property type="term" value="F:acid phosphatase activity"/>
    <property type="evidence" value="ECO:0007669"/>
    <property type="project" value="InterPro"/>
</dbReference>
<evidence type="ECO:0000313" key="7">
    <source>
        <dbReference type="EMBL" id="WOK96877.1"/>
    </source>
</evidence>
<dbReference type="NCBIfam" id="TIGR01675">
    <property type="entry name" value="plant-AP"/>
    <property type="match status" value="1"/>
</dbReference>
<evidence type="ECO:0000313" key="8">
    <source>
        <dbReference type="Proteomes" id="UP001327560"/>
    </source>
</evidence>
<dbReference type="Proteomes" id="UP001327560">
    <property type="component" value="Chromosome 2"/>
</dbReference>
<dbReference type="InterPro" id="IPR005519">
    <property type="entry name" value="Acid_phosphat_B-like"/>
</dbReference>
<evidence type="ECO:0000256" key="3">
    <source>
        <dbReference type="ARBA" id="ARBA00022761"/>
    </source>
</evidence>
<comment type="function">
    <text evidence="1">May function as somatic storage protein during early seedling development.</text>
</comment>
<protein>
    <recommendedName>
        <fullName evidence="9">Acid phosphatase</fullName>
    </recommendedName>
</protein>
<evidence type="ECO:0000256" key="4">
    <source>
        <dbReference type="ARBA" id="ARBA00023180"/>
    </source>
</evidence>
<evidence type="ECO:0008006" key="9">
    <source>
        <dbReference type="Google" id="ProtNLM"/>
    </source>
</evidence>
<keyword evidence="2 6" id="KW-0732">Signal</keyword>
<dbReference type="InterPro" id="IPR010028">
    <property type="entry name" value="Acid_phosphatase_pln"/>
</dbReference>
<evidence type="ECO:0000256" key="6">
    <source>
        <dbReference type="SAM" id="SignalP"/>
    </source>
</evidence>
<accession>A0AAQ3Q5J6</accession>
<proteinExistence type="inferred from homology"/>
<dbReference type="GO" id="GO:0045735">
    <property type="term" value="F:nutrient reservoir activity"/>
    <property type="evidence" value="ECO:0007669"/>
    <property type="project" value="UniProtKB-KW"/>
</dbReference>
<dbReference type="EMBL" id="CP136891">
    <property type="protein sequence ID" value="WOK96877.1"/>
    <property type="molecule type" value="Genomic_DNA"/>
</dbReference>
<organism evidence="7 8">
    <name type="scientific">Canna indica</name>
    <name type="common">Indian-shot</name>
    <dbReference type="NCBI Taxonomy" id="4628"/>
    <lineage>
        <taxon>Eukaryota</taxon>
        <taxon>Viridiplantae</taxon>
        <taxon>Streptophyta</taxon>
        <taxon>Embryophyta</taxon>
        <taxon>Tracheophyta</taxon>
        <taxon>Spermatophyta</taxon>
        <taxon>Magnoliopsida</taxon>
        <taxon>Liliopsida</taxon>
        <taxon>Zingiberales</taxon>
        <taxon>Cannaceae</taxon>
        <taxon>Canna</taxon>
    </lineage>
</organism>
<dbReference type="InterPro" id="IPR023214">
    <property type="entry name" value="HAD_sf"/>
</dbReference>
<dbReference type="Gene3D" id="3.40.50.1000">
    <property type="entry name" value="HAD superfamily/HAD-like"/>
    <property type="match status" value="1"/>
</dbReference>
<dbReference type="AlphaFoldDB" id="A0AAQ3Q5J6"/>